<gene>
    <name evidence="2" type="ORF">DB32_003405</name>
</gene>
<evidence type="ECO:0000256" key="1">
    <source>
        <dbReference type="SAM" id="MobiDB-lite"/>
    </source>
</evidence>
<sequence length="271" mass="30155">MEFDSHLASCPVCREHAAFARSVKQTIKQELGTVKAPEHLRLRVLTAIQSAPPPRSVTPAAITEETVSAAPSPRREPRRRRGLRVWMLPARYAVPAAAAAVFFVALGARTDDGEADEAAVAATTMPLFEDVVRRHSSDHPAEVAGPPQQVVGWFRGKLEFPVRPVEFDRADARLLGARLSNIRERDAAAFYYDVRGHRVTVVVFERPQRAMPVQIFSGAQRVSLHGRELYYRQVRGYTVPVVEHDGLTYAFTGDLDRQTMIQLAASARVQH</sequence>
<keyword evidence="2" id="KW-0472">Membrane</keyword>
<feature type="region of interest" description="Disordered" evidence="1">
    <location>
        <begin position="53"/>
        <end position="79"/>
    </location>
</feature>
<dbReference type="Proteomes" id="UP000034883">
    <property type="component" value="Chromosome"/>
</dbReference>
<keyword evidence="3" id="KW-1185">Reference proteome</keyword>
<dbReference type="AlphaFoldDB" id="A0A0F6W336"/>
<reference evidence="2 3" key="1">
    <citation type="submission" date="2015-03" db="EMBL/GenBank/DDBJ databases">
        <title>Genome assembly of Sandaracinus amylolyticus DSM 53668.</title>
        <authorList>
            <person name="Sharma G."/>
            <person name="Subramanian S."/>
        </authorList>
    </citation>
    <scope>NUCLEOTIDE SEQUENCE [LARGE SCALE GENOMIC DNA]</scope>
    <source>
        <strain evidence="2 3">DSM 53668</strain>
    </source>
</reference>
<evidence type="ECO:0000313" key="3">
    <source>
        <dbReference type="Proteomes" id="UP000034883"/>
    </source>
</evidence>
<protein>
    <submittedName>
        <fullName evidence="2">Putative transmembrane anti-sigma factor</fullName>
    </submittedName>
</protein>
<organism evidence="2 3">
    <name type="scientific">Sandaracinus amylolyticus</name>
    <dbReference type="NCBI Taxonomy" id="927083"/>
    <lineage>
        <taxon>Bacteria</taxon>
        <taxon>Pseudomonadati</taxon>
        <taxon>Myxococcota</taxon>
        <taxon>Polyangia</taxon>
        <taxon>Polyangiales</taxon>
        <taxon>Sandaracinaceae</taxon>
        <taxon>Sandaracinus</taxon>
    </lineage>
</organism>
<name>A0A0F6W336_9BACT</name>
<keyword evidence="2" id="KW-0812">Transmembrane</keyword>
<dbReference type="STRING" id="927083.DB32_003405"/>
<proteinExistence type="predicted"/>
<dbReference type="KEGG" id="samy:DB32_003405"/>
<accession>A0A0F6W336</accession>
<dbReference type="EMBL" id="CP011125">
    <property type="protein sequence ID" value="AKF06256.1"/>
    <property type="molecule type" value="Genomic_DNA"/>
</dbReference>
<evidence type="ECO:0000313" key="2">
    <source>
        <dbReference type="EMBL" id="AKF06256.1"/>
    </source>
</evidence>